<protein>
    <recommendedName>
        <fullName evidence="2">F-box domain-containing protein</fullName>
    </recommendedName>
</protein>
<feature type="domain" description="F-box" evidence="2">
    <location>
        <begin position="75"/>
        <end position="115"/>
    </location>
</feature>
<accession>A0AA39S9J7</accession>
<reference evidence="3" key="2">
    <citation type="submission" date="2023-06" db="EMBL/GenBank/DDBJ databases">
        <authorList>
            <person name="Swenson N.G."/>
            <person name="Wegrzyn J.L."/>
            <person name="Mcevoy S.L."/>
        </authorList>
    </citation>
    <scope>NUCLEOTIDE SEQUENCE</scope>
    <source>
        <strain evidence="3">NS2018</strain>
        <tissue evidence="3">Leaf</tissue>
    </source>
</reference>
<proteinExistence type="predicted"/>
<keyword evidence="4" id="KW-1185">Reference proteome</keyword>
<name>A0AA39S9J7_ACESA</name>
<feature type="transmembrane region" description="Helical" evidence="1">
    <location>
        <begin position="45"/>
        <end position="64"/>
    </location>
</feature>
<keyword evidence="1" id="KW-1133">Transmembrane helix</keyword>
<gene>
    <name evidence="3" type="ORF">LWI29_022946</name>
</gene>
<dbReference type="Gene3D" id="1.20.1280.50">
    <property type="match status" value="1"/>
</dbReference>
<evidence type="ECO:0000259" key="2">
    <source>
        <dbReference type="SMART" id="SM00256"/>
    </source>
</evidence>
<evidence type="ECO:0000313" key="3">
    <source>
        <dbReference type="EMBL" id="KAK0590122.1"/>
    </source>
</evidence>
<comment type="caution">
    <text evidence="3">The sequence shown here is derived from an EMBL/GenBank/DDBJ whole genome shotgun (WGS) entry which is preliminary data.</text>
</comment>
<dbReference type="Proteomes" id="UP001168877">
    <property type="component" value="Unassembled WGS sequence"/>
</dbReference>
<dbReference type="PANTHER" id="PTHR31672">
    <property type="entry name" value="BNACNNG10540D PROTEIN"/>
    <property type="match status" value="1"/>
</dbReference>
<dbReference type="SMART" id="SM00256">
    <property type="entry name" value="FBOX"/>
    <property type="match status" value="1"/>
</dbReference>
<dbReference type="EMBL" id="JAUESC010000381">
    <property type="protein sequence ID" value="KAK0590122.1"/>
    <property type="molecule type" value="Genomic_DNA"/>
</dbReference>
<dbReference type="InterPro" id="IPR001810">
    <property type="entry name" value="F-box_dom"/>
</dbReference>
<dbReference type="SUPFAM" id="SSF81383">
    <property type="entry name" value="F-box domain"/>
    <property type="match status" value="1"/>
</dbReference>
<evidence type="ECO:0000256" key="1">
    <source>
        <dbReference type="SAM" id="Phobius"/>
    </source>
</evidence>
<dbReference type="InterPro" id="IPR050796">
    <property type="entry name" value="SCF_F-box_component"/>
</dbReference>
<reference evidence="3" key="1">
    <citation type="journal article" date="2022" name="Plant J.">
        <title>Strategies of tolerance reflected in two North American maple genomes.</title>
        <authorList>
            <person name="McEvoy S.L."/>
            <person name="Sezen U.U."/>
            <person name="Trouern-Trend A."/>
            <person name="McMahon S.M."/>
            <person name="Schaberg P.G."/>
            <person name="Yang J."/>
            <person name="Wegrzyn J.L."/>
            <person name="Swenson N.G."/>
        </authorList>
    </citation>
    <scope>NUCLEOTIDE SEQUENCE</scope>
    <source>
        <strain evidence="3">NS2018</strain>
    </source>
</reference>
<dbReference type="InterPro" id="IPR036047">
    <property type="entry name" value="F-box-like_dom_sf"/>
</dbReference>
<dbReference type="Pfam" id="PF00646">
    <property type="entry name" value="F-box"/>
    <property type="match status" value="1"/>
</dbReference>
<evidence type="ECO:0000313" key="4">
    <source>
        <dbReference type="Proteomes" id="UP001168877"/>
    </source>
</evidence>
<sequence length="211" mass="24127">MAQSSASDSRHLLSVPPHQISKEIPTRHHPPLSMPWSSLLSSWKGIAFSAFGLGVVTVLMCVLIRKRFSRSQRPVTDDILTEIMARLPVKSLLRFKSVFTHWCSLISSPYFCHRFYTDPFLVLGLLLDRYDPVHRGCDFVSLSDNPTSPPFDETLTFMDDNMRILQSCHGLLLLYPQYTYSEPYCIYNPTTVQFRSLFLPSGQDLGVFDMN</sequence>
<dbReference type="CDD" id="cd22157">
    <property type="entry name" value="F-box_AtFBW1-like"/>
    <property type="match status" value="1"/>
</dbReference>
<keyword evidence="1" id="KW-0812">Transmembrane</keyword>
<organism evidence="3 4">
    <name type="scientific">Acer saccharum</name>
    <name type="common">Sugar maple</name>
    <dbReference type="NCBI Taxonomy" id="4024"/>
    <lineage>
        <taxon>Eukaryota</taxon>
        <taxon>Viridiplantae</taxon>
        <taxon>Streptophyta</taxon>
        <taxon>Embryophyta</taxon>
        <taxon>Tracheophyta</taxon>
        <taxon>Spermatophyta</taxon>
        <taxon>Magnoliopsida</taxon>
        <taxon>eudicotyledons</taxon>
        <taxon>Gunneridae</taxon>
        <taxon>Pentapetalae</taxon>
        <taxon>rosids</taxon>
        <taxon>malvids</taxon>
        <taxon>Sapindales</taxon>
        <taxon>Sapindaceae</taxon>
        <taxon>Hippocastanoideae</taxon>
        <taxon>Acereae</taxon>
        <taxon>Acer</taxon>
    </lineage>
</organism>
<dbReference type="PANTHER" id="PTHR31672:SF13">
    <property type="entry name" value="F-BOX PROTEIN CPR30-LIKE"/>
    <property type="match status" value="1"/>
</dbReference>
<dbReference type="AlphaFoldDB" id="A0AA39S9J7"/>
<keyword evidence="1" id="KW-0472">Membrane</keyword>